<feature type="transmembrane region" description="Helical" evidence="10">
    <location>
        <begin position="87"/>
        <end position="105"/>
    </location>
</feature>
<protein>
    <recommendedName>
        <fullName evidence="3">Signal peptidase complex subunit 1</fullName>
    </recommendedName>
</protein>
<evidence type="ECO:0000256" key="2">
    <source>
        <dbReference type="ARBA" id="ARBA00005245"/>
    </source>
</evidence>
<reference evidence="11 12" key="1">
    <citation type="submission" date="2019-07" db="EMBL/GenBank/DDBJ databases">
        <title>Rhodotorula toruloides NBRC10032 genome sequencing.</title>
        <authorList>
            <person name="Shida Y."/>
            <person name="Takaku H."/>
            <person name="Ogasawara W."/>
            <person name="Mori K."/>
        </authorList>
    </citation>
    <scope>NUCLEOTIDE SEQUENCE [LARGE SCALE GENOMIC DNA]</scope>
    <source>
        <strain evidence="11 12">NBRC10032</strain>
    </source>
</reference>
<feature type="transmembrane region" description="Helical" evidence="10">
    <location>
        <begin position="64"/>
        <end position="81"/>
    </location>
</feature>
<sequence>MSLTAQLDALRVSLECKIVRGVLLIPPHRQLICPLFSRLITSNGLDGLDQDFAGQDLVEKRARVILWASAAIAFVLGFALQNLKATFAIFTLGFVSCLTVTLPPLPAYNSHPVKWLDPLDEYGESLDGKVPSNSKDVTEGKKDR</sequence>
<evidence type="ECO:0000256" key="3">
    <source>
        <dbReference type="ARBA" id="ARBA00017059"/>
    </source>
</evidence>
<keyword evidence="6 10" id="KW-1133">Transmembrane helix</keyword>
<accession>A0A511K8A9</accession>
<keyword evidence="4 10" id="KW-0812">Transmembrane</keyword>
<comment type="caution">
    <text evidence="11">The sequence shown here is derived from an EMBL/GenBank/DDBJ whole genome shotgun (WGS) entry which is preliminary data.</text>
</comment>
<gene>
    <name evidence="11" type="ORF">Rt10032_c01g0606</name>
</gene>
<dbReference type="GO" id="GO:0006465">
    <property type="term" value="P:signal peptide processing"/>
    <property type="evidence" value="ECO:0007669"/>
    <property type="project" value="InterPro"/>
</dbReference>
<dbReference type="Pfam" id="PF06645">
    <property type="entry name" value="SPC12"/>
    <property type="match status" value="1"/>
</dbReference>
<evidence type="ECO:0000256" key="6">
    <source>
        <dbReference type="ARBA" id="ARBA00022989"/>
    </source>
</evidence>
<evidence type="ECO:0000256" key="5">
    <source>
        <dbReference type="ARBA" id="ARBA00022824"/>
    </source>
</evidence>
<keyword evidence="5" id="KW-0256">Endoplasmic reticulum</keyword>
<evidence type="ECO:0000256" key="10">
    <source>
        <dbReference type="SAM" id="Phobius"/>
    </source>
</evidence>
<keyword evidence="7 10" id="KW-0472">Membrane</keyword>
<dbReference type="EMBL" id="BJWK01000001">
    <property type="protein sequence ID" value="GEM06589.1"/>
    <property type="molecule type" value="Genomic_DNA"/>
</dbReference>
<evidence type="ECO:0000256" key="8">
    <source>
        <dbReference type="ARBA" id="ARBA00045204"/>
    </source>
</evidence>
<organism evidence="11 12">
    <name type="scientific">Rhodotorula toruloides</name>
    <name type="common">Yeast</name>
    <name type="synonym">Rhodosporidium toruloides</name>
    <dbReference type="NCBI Taxonomy" id="5286"/>
    <lineage>
        <taxon>Eukaryota</taxon>
        <taxon>Fungi</taxon>
        <taxon>Dikarya</taxon>
        <taxon>Basidiomycota</taxon>
        <taxon>Pucciniomycotina</taxon>
        <taxon>Microbotryomycetes</taxon>
        <taxon>Sporidiobolales</taxon>
        <taxon>Sporidiobolaceae</taxon>
        <taxon>Rhodotorula</taxon>
    </lineage>
</organism>
<feature type="region of interest" description="Disordered" evidence="9">
    <location>
        <begin position="124"/>
        <end position="144"/>
    </location>
</feature>
<proteinExistence type="inferred from homology"/>
<dbReference type="InterPro" id="IPR009542">
    <property type="entry name" value="Spc1/SPCS1"/>
</dbReference>
<evidence type="ECO:0000256" key="7">
    <source>
        <dbReference type="ARBA" id="ARBA00023136"/>
    </source>
</evidence>
<dbReference type="PANTHER" id="PTHR13202">
    <property type="entry name" value="MICROSOMAL SIGNAL PEPTIDASE 12 KDA SUBUNIT"/>
    <property type="match status" value="1"/>
</dbReference>
<evidence type="ECO:0000256" key="1">
    <source>
        <dbReference type="ARBA" id="ARBA00004477"/>
    </source>
</evidence>
<dbReference type="OrthoDB" id="263893at2759"/>
<evidence type="ECO:0000313" key="12">
    <source>
        <dbReference type="Proteomes" id="UP000321518"/>
    </source>
</evidence>
<evidence type="ECO:0000313" key="11">
    <source>
        <dbReference type="EMBL" id="GEM06589.1"/>
    </source>
</evidence>
<name>A0A511K8A9_RHOTO</name>
<evidence type="ECO:0000256" key="9">
    <source>
        <dbReference type="SAM" id="MobiDB-lite"/>
    </source>
</evidence>
<comment type="similarity">
    <text evidence="2">Belongs to the SPCS1 family.</text>
</comment>
<comment type="subcellular location">
    <subcellularLocation>
        <location evidence="1">Endoplasmic reticulum membrane</location>
        <topology evidence="1">Multi-pass membrane protein</topology>
    </subcellularLocation>
</comment>
<evidence type="ECO:0000256" key="4">
    <source>
        <dbReference type="ARBA" id="ARBA00022692"/>
    </source>
</evidence>
<dbReference type="GO" id="GO:0005787">
    <property type="term" value="C:signal peptidase complex"/>
    <property type="evidence" value="ECO:0007669"/>
    <property type="project" value="InterPro"/>
</dbReference>
<dbReference type="Proteomes" id="UP000321518">
    <property type="component" value="Unassembled WGS sequence"/>
</dbReference>
<dbReference type="AlphaFoldDB" id="A0A511K8A9"/>
<dbReference type="PANTHER" id="PTHR13202:SF0">
    <property type="entry name" value="SIGNAL PEPTIDASE COMPLEX SUBUNIT 1"/>
    <property type="match status" value="1"/>
</dbReference>
<dbReference type="GO" id="GO:0045047">
    <property type="term" value="P:protein targeting to ER"/>
    <property type="evidence" value="ECO:0007669"/>
    <property type="project" value="TreeGrafter"/>
</dbReference>
<comment type="function">
    <text evidence="8">Component of the signal peptidase complex (SPC) which catalyzes the cleavage of N-terminal signal sequences from nascent proteins as they are translocated into the lumen of the endoplasmic reticulum. Dispensable for SPC enzymatic activity.</text>
</comment>